<dbReference type="PROSITE" id="PS01124">
    <property type="entry name" value="HTH_ARAC_FAMILY_2"/>
    <property type="match status" value="1"/>
</dbReference>
<dbReference type="InterPro" id="IPR009057">
    <property type="entry name" value="Homeodomain-like_sf"/>
</dbReference>
<dbReference type="SMART" id="SM00342">
    <property type="entry name" value="HTH_ARAC"/>
    <property type="match status" value="1"/>
</dbReference>
<dbReference type="SUPFAM" id="SSF51215">
    <property type="entry name" value="Regulatory protein AraC"/>
    <property type="match status" value="1"/>
</dbReference>
<proteinExistence type="predicted"/>
<dbReference type="Pfam" id="PF12833">
    <property type="entry name" value="HTH_18"/>
    <property type="match status" value="1"/>
</dbReference>
<dbReference type="GO" id="GO:0043565">
    <property type="term" value="F:sequence-specific DNA binding"/>
    <property type="evidence" value="ECO:0007669"/>
    <property type="project" value="InterPro"/>
</dbReference>
<dbReference type="Proteomes" id="UP001150830">
    <property type="component" value="Unassembled WGS sequence"/>
</dbReference>
<gene>
    <name evidence="5" type="ORF">OUO13_05385</name>
</gene>
<protein>
    <submittedName>
        <fullName evidence="5">AraC family transcriptional regulator</fullName>
    </submittedName>
</protein>
<dbReference type="InterPro" id="IPR018060">
    <property type="entry name" value="HTH_AraC"/>
</dbReference>
<dbReference type="PANTHER" id="PTHR43280:SF2">
    <property type="entry name" value="HTH-TYPE TRANSCRIPTIONAL REGULATOR EXSA"/>
    <property type="match status" value="1"/>
</dbReference>
<sequence length="268" mass="31221">MQTDQFLPDLRRVFFGIVKYPPGGKLGPRIQRGIQFVYLISGGLEIEVDGIRTAIKPGNLALMLPERQESYYFHPDQESEHSWCQLDFQQLPQEWVEHLQTLPIQLTVTPEMEQLLELGLMISANTRIDQQVVLKRLGEALLQFYLAIQQVPEDDRPDGIPRSVHRACRFMARFYSQPLTLEQIAEQAHCSVNHLINQFNRSYQTTPMRYLWRLRIKQAESLLRHTELAINLIAEQCGFATAFHFSRQFKACHGLSPKAFRETFRKRP</sequence>
<dbReference type="SUPFAM" id="SSF46689">
    <property type="entry name" value="Homeodomain-like"/>
    <property type="match status" value="2"/>
</dbReference>
<feature type="domain" description="HTH araC/xylS-type" evidence="4">
    <location>
        <begin position="165"/>
        <end position="263"/>
    </location>
</feature>
<accession>A0A9X3IQX1</accession>
<dbReference type="EMBL" id="JAPNOA010000018">
    <property type="protein sequence ID" value="MCY0964612.1"/>
    <property type="molecule type" value="Genomic_DNA"/>
</dbReference>
<evidence type="ECO:0000313" key="6">
    <source>
        <dbReference type="Proteomes" id="UP001150830"/>
    </source>
</evidence>
<reference evidence="5" key="1">
    <citation type="submission" date="2022-11" db="EMBL/GenBank/DDBJ databases">
        <title>Parathalassolutuus dongxingensis gen. nov., sp. nov., a novel member of family Oceanospirillaceae isolated from a coastal shrimp pond in Guangxi, China.</title>
        <authorList>
            <person name="Chen H."/>
        </authorList>
    </citation>
    <scope>NUCLEOTIDE SEQUENCE</scope>
    <source>
        <strain evidence="5">G-43</strain>
    </source>
</reference>
<dbReference type="Gene3D" id="1.10.10.60">
    <property type="entry name" value="Homeodomain-like"/>
    <property type="match status" value="2"/>
</dbReference>
<dbReference type="GO" id="GO:0003700">
    <property type="term" value="F:DNA-binding transcription factor activity"/>
    <property type="evidence" value="ECO:0007669"/>
    <property type="project" value="InterPro"/>
</dbReference>
<evidence type="ECO:0000259" key="4">
    <source>
        <dbReference type="PROSITE" id="PS01124"/>
    </source>
</evidence>
<evidence type="ECO:0000313" key="5">
    <source>
        <dbReference type="EMBL" id="MCY0964612.1"/>
    </source>
</evidence>
<evidence type="ECO:0000256" key="1">
    <source>
        <dbReference type="ARBA" id="ARBA00023015"/>
    </source>
</evidence>
<dbReference type="InterPro" id="IPR037923">
    <property type="entry name" value="HTH-like"/>
</dbReference>
<organism evidence="5 6">
    <name type="scientific">Parathalassolituus penaei</name>
    <dbReference type="NCBI Taxonomy" id="2997323"/>
    <lineage>
        <taxon>Bacteria</taxon>
        <taxon>Pseudomonadati</taxon>
        <taxon>Pseudomonadota</taxon>
        <taxon>Gammaproteobacteria</taxon>
        <taxon>Oceanospirillales</taxon>
        <taxon>Oceanospirillaceae</taxon>
        <taxon>Parathalassolituus</taxon>
    </lineage>
</organism>
<dbReference type="Pfam" id="PF02311">
    <property type="entry name" value="AraC_binding"/>
    <property type="match status" value="1"/>
</dbReference>
<name>A0A9X3IQX1_9GAMM</name>
<dbReference type="InterPro" id="IPR003313">
    <property type="entry name" value="AraC-bd"/>
</dbReference>
<keyword evidence="3" id="KW-0804">Transcription</keyword>
<comment type="caution">
    <text evidence="5">The sequence shown here is derived from an EMBL/GenBank/DDBJ whole genome shotgun (WGS) entry which is preliminary data.</text>
</comment>
<dbReference type="PANTHER" id="PTHR43280">
    <property type="entry name" value="ARAC-FAMILY TRANSCRIPTIONAL REGULATOR"/>
    <property type="match status" value="1"/>
</dbReference>
<keyword evidence="6" id="KW-1185">Reference proteome</keyword>
<keyword evidence="2" id="KW-0238">DNA-binding</keyword>
<evidence type="ECO:0000256" key="2">
    <source>
        <dbReference type="ARBA" id="ARBA00023125"/>
    </source>
</evidence>
<dbReference type="AlphaFoldDB" id="A0A9X3IQX1"/>
<keyword evidence="1" id="KW-0805">Transcription regulation</keyword>
<dbReference type="RefSeq" id="WP_283172827.1">
    <property type="nucleotide sequence ID" value="NZ_JAPNOA010000018.1"/>
</dbReference>
<evidence type="ECO:0000256" key="3">
    <source>
        <dbReference type="ARBA" id="ARBA00023163"/>
    </source>
</evidence>